<proteinExistence type="predicted"/>
<evidence type="ECO:0000259" key="2">
    <source>
        <dbReference type="Pfam" id="PF03109"/>
    </source>
</evidence>
<dbReference type="Pfam" id="PF03109">
    <property type="entry name" value="ABC1"/>
    <property type="match status" value="1"/>
</dbReference>
<reference evidence="3 4" key="1">
    <citation type="submission" date="2016-08" db="EMBL/GenBank/DDBJ databases">
        <authorList>
            <consortium name="Pathogen Informatics"/>
        </authorList>
    </citation>
    <scope>NUCLEOTIDE SEQUENCE [LARGE SCALE GENOMIC DNA]</scope>
    <source>
        <strain evidence="3 4">SP11 RLL</strain>
    </source>
</reference>
<evidence type="ECO:0000256" key="1">
    <source>
        <dbReference type="SAM" id="MobiDB-lite"/>
    </source>
</evidence>
<feature type="domain" description="ABC1 atypical kinase-like" evidence="2">
    <location>
        <begin position="89"/>
        <end position="304"/>
    </location>
</feature>
<dbReference type="InterPro" id="IPR011009">
    <property type="entry name" value="Kinase-like_dom_sf"/>
</dbReference>
<dbReference type="SUPFAM" id="SSF56601">
    <property type="entry name" value="beta-lactamase/transpeptidase-like"/>
    <property type="match status" value="2"/>
</dbReference>
<dbReference type="VEuPathDB" id="PlasmoDB:PBANKA_1028200"/>
<feature type="region of interest" description="Disordered" evidence="1">
    <location>
        <begin position="441"/>
        <end position="461"/>
    </location>
</feature>
<dbReference type="SUPFAM" id="SSF56112">
    <property type="entry name" value="Protein kinase-like (PK-like)"/>
    <property type="match status" value="1"/>
</dbReference>
<keyword evidence="3" id="KW-0808">Transferase</keyword>
<dbReference type="GO" id="GO:0016301">
    <property type="term" value="F:kinase activity"/>
    <property type="evidence" value="ECO:0007669"/>
    <property type="project" value="UniProtKB-KW"/>
</dbReference>
<protein>
    <submittedName>
        <fullName evidence="3">Atypical protein kinase, ABC-1 family, putative</fullName>
    </submittedName>
</protein>
<keyword evidence="3" id="KW-0418">Kinase</keyword>
<dbReference type="InterPro" id="IPR004147">
    <property type="entry name" value="ABC1_dom"/>
</dbReference>
<dbReference type="InterPro" id="IPR051130">
    <property type="entry name" value="Mito_struct-func_regulator"/>
</dbReference>
<dbReference type="Gene3D" id="3.40.710.10">
    <property type="entry name" value="DD-peptidase/beta-lactamase superfamily"/>
    <property type="match status" value="2"/>
</dbReference>
<dbReference type="PANTHER" id="PTHR43173:SF3">
    <property type="entry name" value="ABC1 FAMILY PROTEIN"/>
    <property type="match status" value="1"/>
</dbReference>
<evidence type="ECO:0000313" key="3">
    <source>
        <dbReference type="EMBL" id="SCM17953.1"/>
    </source>
</evidence>
<organism evidence="3 4">
    <name type="scientific">Plasmodium berghei</name>
    <dbReference type="NCBI Taxonomy" id="5821"/>
    <lineage>
        <taxon>Eukaryota</taxon>
        <taxon>Sar</taxon>
        <taxon>Alveolata</taxon>
        <taxon>Apicomplexa</taxon>
        <taxon>Aconoidasida</taxon>
        <taxon>Haemosporida</taxon>
        <taxon>Plasmodiidae</taxon>
        <taxon>Plasmodium</taxon>
        <taxon>Plasmodium (Vinckeia)</taxon>
    </lineage>
</organism>
<dbReference type="PANTHER" id="PTHR43173">
    <property type="entry name" value="ABC1 FAMILY PROTEIN"/>
    <property type="match status" value="1"/>
</dbReference>
<gene>
    <name evidence="3" type="ORF">PBSP11RLL_000245300</name>
</gene>
<dbReference type="Proteomes" id="UP000219974">
    <property type="component" value="Chromosome 10"/>
</dbReference>
<accession>A0A1D3LW36</accession>
<sequence>MNQYDQWNRRIRTIWYCSSLYVEYKNALRKSKKMPVEKKNEYWEKKHEEFATKMLNNIYELRGWWVKVGQFLSTQENIMPVAYIEKFTKLQDMMPTSPFEKIEVILKRELGSMYELFEYIDKTPLASASIGQVHKARLKKGMIIDNMNKSYKNDYNVIIKIQHEGIDKFLSSDISTLKKVSWAFGLIDKNFNFGDYIEEWQNSASRELNYNYELYHQLLAYNTCKNSSIDLKIPKIYCAYTTSKVLVMEYIKGFKITDTKYIKKYNINTYDLIYKIIDYFAYQIHSDGFFHGDPHPGNILVMLKRDCNKDKRARSNKCSKEKKKKKNYYEINELSSQNKILNHNENEFRSLSNYDNNINKFMKRHSLGNESCASMEEFISSRYNITKLKSGINKSRNSYSKMCNSSAIHKKRKEDIANKVLRNDYKYIINNIDIINNENKTNDNGMNKSKEEQESTITSNKSVSKLEHSGSYIKSDSKILKINQNWKNGILNFLWKDSKEINKDKICATSTELDDEIIKENDNNLSKKSYDNNLKEKKKKKKTYECVPVIIDWGLIKQLDNVMKLAFCKLVYNINCMNFINIIEAFEDMGFCFNDDFTYDPEIYIENLKKFFLKKFEESEIKLNENENTSNNNGKENNMSFLKNMDKNEVIEKSPISDVPKDIIFFLRVASLLHGLCTQLNVKINYLSIFSKRAKEALENTYKPIDTSIYITPISKRPKTFLEKRIHNFIKKLYQKKKILGCQICIIHKKKIVVDTCVGMIGVIDRRPITRHSLFNGYSLNKLILNIALIHLIYNKNNDEDTFENEHLNLCGVNKNSNFSKQFEKDIVKQNENKNKNLKDFQDQTTHFDFSNLKNEIDEIDKIDDRCNNSKNISVIENSDEKKENQNNNKIEYSINNLQSKDYKKKKLTQINSEKETYKNIELEKIKKFKQKLNSPISNYWDGFICNNKKYITIKDFLTLKCYIRKPFHENITLNKFINYDSMVNMIENAKNYNVKNKSKTYGEYMYLIDTYIISELIYNISGLKYYEYIYKNIIKPLNLEEEMFIPLPSYFLNNFNDKNKKTNKTPQNNSTNNNKVVSGFISSNNFGNISSDLVNIKDNEFEAHDAQNVSFYNYKGSYIESYYNSKGSENKCNNNISNFRKKKYEYKDKRPFFIYKDNRNNLENQELSNNVWFKNKRINGIYKLSNNLFENKFINISNYNYKINKNNILTNINNKKNNEVIKNLNRSASVDVYFSTKKTIDIKKKVKSESIEKTKVLSLNINQHSSDFSENTNIKPERFDKSQSFKDSLKKENNKKENFYDAKDNLTKDELNDVHEKYQSIETNKDKNNGCNDKIETNIKQKDVFSLKHTFFNHVDNLKEKTRKINDSIKNIYENNDSIFLKNLFTSQKKGEKYNNRNFDNNNNINFDNIKDLEKDFDLRNIEYKHLYEKKNLKKIRKRDIFFESMLKHGKLNNVEQILNINKLKTPLKNIEKTKIINNSNIRSLSYNNIDHENNLFKNSEPIGDVNKNKNSGKCVNTNYENKQFFNNINEKGKLYYKNQENESNYNKKELIPSIFVSNIILEPNVDKNENRESITIKNYKEYKNNNLNFNENVKTLYESVVSENSSDESVNSILKENYNNYQKKKNIKYKKLYKYITELKEYIRNKEKQLEMIKKNEFEYNNSFIFENDHIFKINQDIYNKNEGNNFQTNNNNYDIKQKEAEYEIMKKELFKEKNLLKKLVNYKYSIIKKQIENITKKKTKKIIYNNEHSDEYAMFSDTDYNSNYEYRNYFFNTDYLKIKDRNINEKIKKLETYLIMKKTYKKNNSGHIPEIHHTINKHTDVYWKLVYSKRNETIAEKLSENGNLKNNFDNILNSNLQKGKKKINPDNGSENIANDIQKNKEINNMKKENDNNDINLNNANEQEEKIEPKFKSYLNNFNSKQCNKYISFFQLVQNKPYVLDPLIYDSKKILNKFIPINGRFTAKALTKVLAFTNENLFFPSKIMNKIRKVYTIEESIESFILTGGMSRKWGLGFQLFECEYDGEINEEFSIQNKKNKTKNKQQNKKTNKIIGYGQSDCSGCFTLSFPEINLSITLLLSDLYKGAETAHLILEYIMKLYGIRPKWKVPIKVSNLLKVL</sequence>
<dbReference type="EMBL" id="LT608274">
    <property type="protein sequence ID" value="SCM17953.1"/>
    <property type="molecule type" value="Genomic_DNA"/>
</dbReference>
<evidence type="ECO:0000313" key="4">
    <source>
        <dbReference type="Proteomes" id="UP000219974"/>
    </source>
</evidence>
<dbReference type="InterPro" id="IPR012338">
    <property type="entry name" value="Beta-lactam/transpept-like"/>
</dbReference>
<dbReference type="CDD" id="cd05121">
    <property type="entry name" value="ABC1_ADCK3-like"/>
    <property type="match status" value="1"/>
</dbReference>
<name>A0A1D3LW36_PLABE</name>